<proteinExistence type="inferred from homology"/>
<keyword evidence="6 7" id="KW-0472">Membrane</keyword>
<dbReference type="PANTHER" id="PTHR43163">
    <property type="entry name" value="DIPEPTIDE TRANSPORT SYSTEM PERMEASE PROTEIN DPPB-RELATED"/>
    <property type="match status" value="1"/>
</dbReference>
<dbReference type="CDD" id="cd06261">
    <property type="entry name" value="TM_PBP2"/>
    <property type="match status" value="1"/>
</dbReference>
<evidence type="ECO:0000256" key="2">
    <source>
        <dbReference type="ARBA" id="ARBA00022448"/>
    </source>
</evidence>
<evidence type="ECO:0000259" key="9">
    <source>
        <dbReference type="PROSITE" id="PS50928"/>
    </source>
</evidence>
<keyword evidence="3" id="KW-1003">Cell membrane</keyword>
<feature type="transmembrane region" description="Helical" evidence="7">
    <location>
        <begin position="133"/>
        <end position="156"/>
    </location>
</feature>
<dbReference type="AlphaFoldDB" id="A0A1Y0ENS4"/>
<feature type="transmembrane region" description="Helical" evidence="7">
    <location>
        <begin position="168"/>
        <end position="201"/>
    </location>
</feature>
<feature type="compositionally biased region" description="Low complexity" evidence="8">
    <location>
        <begin position="11"/>
        <end position="24"/>
    </location>
</feature>
<dbReference type="SUPFAM" id="SSF161098">
    <property type="entry name" value="MetI-like"/>
    <property type="match status" value="1"/>
</dbReference>
<comment type="similarity">
    <text evidence="7">Belongs to the binding-protein-dependent transport system permease family.</text>
</comment>
<accession>A0A1Y0ENS4</accession>
<dbReference type="InterPro" id="IPR035906">
    <property type="entry name" value="MetI-like_sf"/>
</dbReference>
<sequence length="361" mass="38438">MSEVLDLPREPLAGVPGAPARPADGAPRALPAVLGTALRRAAPRVLSLLLVVLGIAVLNFFILQLAPGDVVDVLAGEAGGASPEYMALLRERFGLDAPWHVQLLNYLGQLLTLDLGFSFRHNMPVVDLVAARLPATLLLMLSALGLALVLGVLLGVSAARKPGGAWDATLSVVGLVSYALPTFWLGLMAIVLFAGHLGWLPSSGMVDLSADHSGWDHVRDVAAHTVLPASVLATFYIAVYARLVRAAMVELQGADFVRTARAKGASDARARWRHAFRNALLPLVTMVGFQTASLLSGAVLVESVFDWPGLGRLTFESIQARDFNLLLSILFLSSLLVVAVNLVVDLLYGWLDPRVRVEGDA</sequence>
<evidence type="ECO:0000256" key="3">
    <source>
        <dbReference type="ARBA" id="ARBA00022475"/>
    </source>
</evidence>
<dbReference type="Pfam" id="PF00528">
    <property type="entry name" value="BPD_transp_1"/>
    <property type="match status" value="1"/>
</dbReference>
<evidence type="ECO:0000313" key="11">
    <source>
        <dbReference type="Proteomes" id="UP000196138"/>
    </source>
</evidence>
<dbReference type="PANTHER" id="PTHR43163:SF9">
    <property type="entry name" value="ABC TRANSPORTER PERMEASE PROTEIN"/>
    <property type="match status" value="1"/>
</dbReference>
<keyword evidence="5 7" id="KW-1133">Transmembrane helix</keyword>
<comment type="subcellular location">
    <subcellularLocation>
        <location evidence="1 7">Cell membrane</location>
        <topology evidence="1 7">Multi-pass membrane protein</topology>
    </subcellularLocation>
</comment>
<evidence type="ECO:0000256" key="6">
    <source>
        <dbReference type="ARBA" id="ARBA00023136"/>
    </source>
</evidence>
<keyword evidence="11" id="KW-1185">Reference proteome</keyword>
<gene>
    <name evidence="10" type="ORF">CCO03_10000</name>
</gene>
<dbReference type="Proteomes" id="UP000196138">
    <property type="component" value="Chromosome"/>
</dbReference>
<feature type="transmembrane region" description="Helical" evidence="7">
    <location>
        <begin position="45"/>
        <end position="66"/>
    </location>
</feature>
<protein>
    <submittedName>
        <fullName evidence="10">ABC transporter permease</fullName>
    </submittedName>
</protein>
<dbReference type="PROSITE" id="PS50928">
    <property type="entry name" value="ABC_TM1"/>
    <property type="match status" value="1"/>
</dbReference>
<evidence type="ECO:0000256" key="1">
    <source>
        <dbReference type="ARBA" id="ARBA00004651"/>
    </source>
</evidence>
<feature type="transmembrane region" description="Helical" evidence="7">
    <location>
        <begin position="221"/>
        <end position="241"/>
    </location>
</feature>
<dbReference type="OrthoDB" id="9803623at2"/>
<reference evidence="10 11" key="1">
    <citation type="submission" date="2017-05" db="EMBL/GenBank/DDBJ databases">
        <authorList>
            <person name="Song R."/>
            <person name="Chenine A.L."/>
            <person name="Ruprecht R.M."/>
        </authorList>
    </citation>
    <scope>NUCLEOTIDE SEQUENCE [LARGE SCALE GENOMIC DNA]</scope>
    <source>
        <strain evidence="10 11">DSM 26136</strain>
    </source>
</reference>
<name>A0A1Y0ENS4_9BURK</name>
<feature type="transmembrane region" description="Helical" evidence="7">
    <location>
        <begin position="279"/>
        <end position="305"/>
    </location>
</feature>
<evidence type="ECO:0000256" key="5">
    <source>
        <dbReference type="ARBA" id="ARBA00022989"/>
    </source>
</evidence>
<dbReference type="RefSeq" id="WP_087280585.1">
    <property type="nucleotide sequence ID" value="NZ_CP021455.1"/>
</dbReference>
<dbReference type="GO" id="GO:0005886">
    <property type="term" value="C:plasma membrane"/>
    <property type="evidence" value="ECO:0007669"/>
    <property type="project" value="UniProtKB-SubCell"/>
</dbReference>
<keyword evidence="2 7" id="KW-0813">Transport</keyword>
<feature type="region of interest" description="Disordered" evidence="8">
    <location>
        <begin position="1"/>
        <end position="24"/>
    </location>
</feature>
<feature type="transmembrane region" description="Helical" evidence="7">
    <location>
        <begin position="325"/>
        <end position="348"/>
    </location>
</feature>
<keyword evidence="4 7" id="KW-0812">Transmembrane</keyword>
<evidence type="ECO:0000256" key="8">
    <source>
        <dbReference type="SAM" id="MobiDB-lite"/>
    </source>
</evidence>
<dbReference type="GO" id="GO:0055085">
    <property type="term" value="P:transmembrane transport"/>
    <property type="evidence" value="ECO:0007669"/>
    <property type="project" value="InterPro"/>
</dbReference>
<dbReference type="Gene3D" id="1.10.3720.10">
    <property type="entry name" value="MetI-like"/>
    <property type="match status" value="1"/>
</dbReference>
<dbReference type="InterPro" id="IPR000515">
    <property type="entry name" value="MetI-like"/>
</dbReference>
<evidence type="ECO:0000313" key="10">
    <source>
        <dbReference type="EMBL" id="ARU04969.1"/>
    </source>
</evidence>
<evidence type="ECO:0000256" key="4">
    <source>
        <dbReference type="ARBA" id="ARBA00022692"/>
    </source>
</evidence>
<dbReference type="InterPro" id="IPR045621">
    <property type="entry name" value="BPD_transp_1_N"/>
</dbReference>
<evidence type="ECO:0000256" key="7">
    <source>
        <dbReference type="RuleBase" id="RU363032"/>
    </source>
</evidence>
<dbReference type="Pfam" id="PF19300">
    <property type="entry name" value="BPD_transp_1_N"/>
    <property type="match status" value="1"/>
</dbReference>
<organism evidence="10 11">
    <name type="scientific">Comamonas serinivorans</name>
    <dbReference type="NCBI Taxonomy" id="1082851"/>
    <lineage>
        <taxon>Bacteria</taxon>
        <taxon>Pseudomonadati</taxon>
        <taxon>Pseudomonadota</taxon>
        <taxon>Betaproteobacteria</taxon>
        <taxon>Burkholderiales</taxon>
        <taxon>Comamonadaceae</taxon>
        <taxon>Comamonas</taxon>
    </lineage>
</organism>
<dbReference type="EMBL" id="CP021455">
    <property type="protein sequence ID" value="ARU04969.1"/>
    <property type="molecule type" value="Genomic_DNA"/>
</dbReference>
<feature type="domain" description="ABC transmembrane type-1" evidence="9">
    <location>
        <begin position="133"/>
        <end position="348"/>
    </location>
</feature>
<dbReference type="KEGG" id="cser:CCO03_10000"/>